<evidence type="ECO:0000313" key="2">
    <source>
        <dbReference type="Proteomes" id="UP000245910"/>
    </source>
</evidence>
<dbReference type="Proteomes" id="UP000245910">
    <property type="component" value="Chromosome II"/>
</dbReference>
<evidence type="ECO:0000313" key="1">
    <source>
        <dbReference type="EMBL" id="CEI62823.1"/>
    </source>
</evidence>
<keyword evidence="2" id="KW-1185">Reference proteome</keyword>
<dbReference type="AlphaFoldDB" id="A0A2L2T542"/>
<proteinExistence type="predicted"/>
<organism evidence="1 2">
    <name type="scientific">Fusarium venenatum</name>
    <dbReference type="NCBI Taxonomy" id="56646"/>
    <lineage>
        <taxon>Eukaryota</taxon>
        <taxon>Fungi</taxon>
        <taxon>Dikarya</taxon>
        <taxon>Ascomycota</taxon>
        <taxon>Pezizomycotina</taxon>
        <taxon>Sordariomycetes</taxon>
        <taxon>Hypocreomycetidae</taxon>
        <taxon>Hypocreales</taxon>
        <taxon>Nectriaceae</taxon>
        <taxon>Fusarium</taxon>
    </lineage>
</organism>
<dbReference type="EMBL" id="LN649230">
    <property type="protein sequence ID" value="CEI62823.1"/>
    <property type="molecule type" value="Genomic_DNA"/>
</dbReference>
<reference evidence="2" key="1">
    <citation type="submission" date="2014-10" db="EMBL/GenBank/DDBJ databases">
        <authorList>
            <person name="King R."/>
        </authorList>
    </citation>
    <scope>NUCLEOTIDE SEQUENCE [LARGE SCALE GENOMIC DNA]</scope>
    <source>
        <strain evidence="2">A3/5</strain>
    </source>
</reference>
<name>A0A2L2T542_9HYPO</name>
<sequence>MVPRNIGGPQQWMIRWNNKGYVGWDCCEGVFEDDTVLESDGLHSGAIDSDAFGHFVGIEFTTEDDVEEDRTLTITRSLSQSFTSFHDLATLFTMTSFI</sequence>
<accession>A0A2L2T542</accession>
<protein>
    <submittedName>
        <fullName evidence="1">Uncharacterized protein</fullName>
    </submittedName>
</protein>